<evidence type="ECO:0000313" key="2">
    <source>
        <dbReference type="WBParaSite" id="RSKR_0000670300.1"/>
    </source>
</evidence>
<evidence type="ECO:0000313" key="1">
    <source>
        <dbReference type="Proteomes" id="UP000095286"/>
    </source>
</evidence>
<reference evidence="2" key="1">
    <citation type="submission" date="2016-11" db="UniProtKB">
        <authorList>
            <consortium name="WormBaseParasite"/>
        </authorList>
    </citation>
    <scope>IDENTIFICATION</scope>
    <source>
        <strain evidence="2">KR3021</strain>
    </source>
</reference>
<protein>
    <submittedName>
        <fullName evidence="2">Glyco_18 domain-containing protein</fullName>
    </submittedName>
</protein>
<dbReference type="WBParaSite" id="RSKR_0000670300.1">
    <property type="protein sequence ID" value="RSKR_0000670300.1"/>
    <property type="gene ID" value="RSKR_0000670300"/>
</dbReference>
<accession>A0AC35U2F2</accession>
<organism evidence="1 2">
    <name type="scientific">Rhabditophanes sp. KR3021</name>
    <dbReference type="NCBI Taxonomy" id="114890"/>
    <lineage>
        <taxon>Eukaryota</taxon>
        <taxon>Metazoa</taxon>
        <taxon>Ecdysozoa</taxon>
        <taxon>Nematoda</taxon>
        <taxon>Chromadorea</taxon>
        <taxon>Rhabditida</taxon>
        <taxon>Tylenchina</taxon>
        <taxon>Panagrolaimomorpha</taxon>
        <taxon>Strongyloidoidea</taxon>
        <taxon>Alloionematidae</taxon>
        <taxon>Rhabditophanes</taxon>
    </lineage>
</organism>
<name>A0AC35U2F2_9BILA</name>
<sequence length="763" mass="86941">MLLLNTCISLLVVIFLETPLMAETSCEGRVVGYLRSWSGDDISRQKMASLTHVIFAFFHLAENGTLSVGEGFDNFEGYSGRKLKRLFDSNSNTTAPKILFAIGGWGNSKFLSKLSGTDGSRKALASEILRIIHKYNFDGVDIDWEYPVSGGHHKGHPDDKVNFVKLLQEIRRQFDEKKLLLTPKKMLSVATSAGSSQIEVSFNMEEIMKIVDFVNIMTYDYYGEWNELTGPCAPLYMNENGMSRTSVSMTVDSNIKEHYCKYNDLGKFNLGVAFYGRYWNNVEGQKPGLFSIARKNQKGKVDGGSISYKDIRQSREWDLSKAKFDDETRTPFIHQNGKLLTYENEASIREKVEYSRVKGLGGVMIWAVDQDDNDNSLLEAVRGVRCGHPQESPPFNCDSNLRMDDNEDQVNSYNPVSINVALEVFDSNGRKVSIKCGVRDPSSHILKSALEAFGVDLSLINHFGLFLAHNRKPLEKRYDGFDIIVKRCLKNFENPYVSMQLLNQKLAANGIFHKLVIRKVIYDPAIEESLLFDNGTLNLLYNQALNEFLNNRMDCDDQTKLSLREYAEEGEKISFLRLCHLQPTYGYEHLEDVETNYPHPNSLSSIKIGRRELILSVKDRDTEAVIESTTFRTTRIRVWKIEYNFTAEKQHSYVLKFEYLMPPNDFRWIDINSSQAVTISLFLQSMGTEILLETKNNKLLLECDDLCKTSANALEHIKENSSLIHNSLALNEQGVDRYESFEDVVGWMADGIQMTNRFSSVLD</sequence>
<dbReference type="Proteomes" id="UP000095286">
    <property type="component" value="Unplaced"/>
</dbReference>
<proteinExistence type="predicted"/>